<evidence type="ECO:0000256" key="1">
    <source>
        <dbReference type="SAM" id="MobiDB-lite"/>
    </source>
</evidence>
<accession>A0A561BUH9</accession>
<feature type="compositionally biased region" description="Pro residues" evidence="1">
    <location>
        <begin position="41"/>
        <end position="51"/>
    </location>
</feature>
<dbReference type="OrthoDB" id="3589247at2"/>
<sequence>MVFRVLAIGVVVPALLLTACSSTDDPKEASTPVSAPSTLPKLPPVTHPSPKVPRDRDLARVFASLTALDACALLAPGRAKVPGLRTAKLRRTAPHRCEVEGKVGAGRNVLIRAWPAVSNSWSQRFPMATAKFGGVRIYQVATESTCRVFVPVSFAYSIAIFGRSSSAGKEASCRETEAFAAAAIPVLAKASTPTRGRPAGWSGCTALSAILGQPIGSVEMFDGVDDCRKAGVGLGLIYDSAPEYDGKDEVVRIGGRQVELTGGGDQLCVATWSEGSSGQPAPYENLLVSLSAANCAEAKRWTQKARTVLAGPARKGPAPQYPIYLRADEPHSDKPGGCAELDDVTGNQHCLPYVPVEAPKGGQEVLRHVRADRNVLCAISVAAVRRRFGAELQPMTTLPENPPGQLGTCTYLEPTRAFAITVEVGDQPVLGTRPTPTTVKLAGRDAVIVSDPDGERARLELTSADGAFLRLTFQTFPPRGTDGPPDTARIEQLQPFAEEIAGQYF</sequence>
<feature type="signal peptide" evidence="2">
    <location>
        <begin position="1"/>
        <end position="24"/>
    </location>
</feature>
<proteinExistence type="predicted"/>
<keyword evidence="4" id="KW-1185">Reference proteome</keyword>
<feature type="chain" id="PRO_5039081477" evidence="2">
    <location>
        <begin position="25"/>
        <end position="505"/>
    </location>
</feature>
<keyword evidence="2" id="KW-0732">Signal</keyword>
<dbReference type="RefSeq" id="WP_145808247.1">
    <property type="nucleotide sequence ID" value="NZ_VIVK01000001.1"/>
</dbReference>
<dbReference type="AlphaFoldDB" id="A0A561BUH9"/>
<comment type="caution">
    <text evidence="3">The sequence shown here is derived from an EMBL/GenBank/DDBJ whole genome shotgun (WGS) entry which is preliminary data.</text>
</comment>
<evidence type="ECO:0000313" key="4">
    <source>
        <dbReference type="Proteomes" id="UP000318380"/>
    </source>
</evidence>
<dbReference type="EMBL" id="VIVK01000001">
    <property type="protein sequence ID" value="TWD82564.1"/>
    <property type="molecule type" value="Genomic_DNA"/>
</dbReference>
<dbReference type="Proteomes" id="UP000318380">
    <property type="component" value="Unassembled WGS sequence"/>
</dbReference>
<evidence type="ECO:0000256" key="2">
    <source>
        <dbReference type="SAM" id="SignalP"/>
    </source>
</evidence>
<reference evidence="3 4" key="1">
    <citation type="submission" date="2019-06" db="EMBL/GenBank/DDBJ databases">
        <title>Sequencing the genomes of 1000 actinobacteria strains.</title>
        <authorList>
            <person name="Klenk H.-P."/>
        </authorList>
    </citation>
    <scope>NUCLEOTIDE SEQUENCE [LARGE SCALE GENOMIC DNA]</scope>
    <source>
        <strain evidence="3 4">DSM 24683</strain>
    </source>
</reference>
<name>A0A561BUH9_9ACTN</name>
<organism evidence="3 4">
    <name type="scientific">Kribbella amoyensis</name>
    <dbReference type="NCBI Taxonomy" id="996641"/>
    <lineage>
        <taxon>Bacteria</taxon>
        <taxon>Bacillati</taxon>
        <taxon>Actinomycetota</taxon>
        <taxon>Actinomycetes</taxon>
        <taxon>Propionibacteriales</taxon>
        <taxon>Kribbellaceae</taxon>
        <taxon>Kribbella</taxon>
    </lineage>
</organism>
<dbReference type="PROSITE" id="PS51257">
    <property type="entry name" value="PROKAR_LIPOPROTEIN"/>
    <property type="match status" value="1"/>
</dbReference>
<protein>
    <submittedName>
        <fullName evidence="3">Uncharacterized protein</fullName>
    </submittedName>
</protein>
<feature type="region of interest" description="Disordered" evidence="1">
    <location>
        <begin position="23"/>
        <end position="53"/>
    </location>
</feature>
<evidence type="ECO:0000313" key="3">
    <source>
        <dbReference type="EMBL" id="TWD82564.1"/>
    </source>
</evidence>
<gene>
    <name evidence="3" type="ORF">FB561_3697</name>
</gene>